<dbReference type="EMBL" id="BMAW01064954">
    <property type="protein sequence ID" value="GFT48019.1"/>
    <property type="molecule type" value="Genomic_DNA"/>
</dbReference>
<sequence length="113" mass="13171">MRKRLRYKHLVAHRLLSSSCIREAHVGQFSISSSYYLSDQISSTGFEPDRCADELQYNALFRKNKLFLILQCCVIPNCIRIIYSSYKFVALVVYHPEHSPKPLSSFVYFSTKN</sequence>
<evidence type="ECO:0000256" key="1">
    <source>
        <dbReference type="SAM" id="Phobius"/>
    </source>
</evidence>
<organism evidence="2 3">
    <name type="scientific">Nephila pilipes</name>
    <name type="common">Giant wood spider</name>
    <name type="synonym">Nephila maculata</name>
    <dbReference type="NCBI Taxonomy" id="299642"/>
    <lineage>
        <taxon>Eukaryota</taxon>
        <taxon>Metazoa</taxon>
        <taxon>Ecdysozoa</taxon>
        <taxon>Arthropoda</taxon>
        <taxon>Chelicerata</taxon>
        <taxon>Arachnida</taxon>
        <taxon>Araneae</taxon>
        <taxon>Araneomorphae</taxon>
        <taxon>Entelegynae</taxon>
        <taxon>Araneoidea</taxon>
        <taxon>Nephilidae</taxon>
        <taxon>Nephila</taxon>
    </lineage>
</organism>
<evidence type="ECO:0000313" key="2">
    <source>
        <dbReference type="EMBL" id="GFT48019.1"/>
    </source>
</evidence>
<keyword evidence="3" id="KW-1185">Reference proteome</keyword>
<comment type="caution">
    <text evidence="2">The sequence shown here is derived from an EMBL/GenBank/DDBJ whole genome shotgun (WGS) entry which is preliminary data.</text>
</comment>
<gene>
    <name evidence="2" type="ORF">NPIL_638161</name>
</gene>
<protein>
    <submittedName>
        <fullName evidence="2">Uncharacterized protein</fullName>
    </submittedName>
</protein>
<dbReference type="AlphaFoldDB" id="A0A8X6TRJ4"/>
<proteinExistence type="predicted"/>
<keyword evidence="1" id="KW-1133">Transmembrane helix</keyword>
<dbReference type="Proteomes" id="UP000887013">
    <property type="component" value="Unassembled WGS sequence"/>
</dbReference>
<evidence type="ECO:0000313" key="3">
    <source>
        <dbReference type="Proteomes" id="UP000887013"/>
    </source>
</evidence>
<name>A0A8X6TRJ4_NEPPI</name>
<feature type="transmembrane region" description="Helical" evidence="1">
    <location>
        <begin position="66"/>
        <end position="86"/>
    </location>
</feature>
<keyword evidence="1" id="KW-0472">Membrane</keyword>
<keyword evidence="1" id="KW-0812">Transmembrane</keyword>
<reference evidence="2" key="1">
    <citation type="submission" date="2020-08" db="EMBL/GenBank/DDBJ databases">
        <title>Multicomponent nature underlies the extraordinary mechanical properties of spider dragline silk.</title>
        <authorList>
            <person name="Kono N."/>
            <person name="Nakamura H."/>
            <person name="Mori M."/>
            <person name="Yoshida Y."/>
            <person name="Ohtoshi R."/>
            <person name="Malay A.D."/>
            <person name="Moran D.A.P."/>
            <person name="Tomita M."/>
            <person name="Numata K."/>
            <person name="Arakawa K."/>
        </authorList>
    </citation>
    <scope>NUCLEOTIDE SEQUENCE</scope>
</reference>
<accession>A0A8X6TRJ4</accession>